<organism evidence="1">
    <name type="scientific">Rhizophora mucronata</name>
    <name type="common">Asiatic mangrove</name>
    <dbReference type="NCBI Taxonomy" id="61149"/>
    <lineage>
        <taxon>Eukaryota</taxon>
        <taxon>Viridiplantae</taxon>
        <taxon>Streptophyta</taxon>
        <taxon>Embryophyta</taxon>
        <taxon>Tracheophyta</taxon>
        <taxon>Spermatophyta</taxon>
        <taxon>Magnoliopsida</taxon>
        <taxon>eudicotyledons</taxon>
        <taxon>Gunneridae</taxon>
        <taxon>Pentapetalae</taxon>
        <taxon>rosids</taxon>
        <taxon>fabids</taxon>
        <taxon>Malpighiales</taxon>
        <taxon>Rhizophoraceae</taxon>
        <taxon>Rhizophora</taxon>
    </lineage>
</organism>
<proteinExistence type="predicted"/>
<reference evidence="1" key="1">
    <citation type="submission" date="2018-02" db="EMBL/GenBank/DDBJ databases">
        <title>Rhizophora mucronata_Transcriptome.</title>
        <authorList>
            <person name="Meera S.P."/>
            <person name="Sreeshan A."/>
            <person name="Augustine A."/>
        </authorList>
    </citation>
    <scope>NUCLEOTIDE SEQUENCE</scope>
    <source>
        <tissue evidence="1">Leaf</tissue>
    </source>
</reference>
<sequence>MLVLSFNQAE</sequence>
<accession>A0A2P2R4I1</accession>
<name>A0A2P2R4I1_RHIMU</name>
<evidence type="ECO:0000313" key="1">
    <source>
        <dbReference type="EMBL" id="MBX74105.1"/>
    </source>
</evidence>
<protein>
    <submittedName>
        <fullName evidence="1">Uncharacterized protein</fullName>
    </submittedName>
</protein>
<dbReference type="EMBL" id="GGEC01093621">
    <property type="protein sequence ID" value="MBX74105.1"/>
    <property type="molecule type" value="Transcribed_RNA"/>
</dbReference>